<name>K9P9M0_CYAGP</name>
<dbReference type="OrthoDB" id="9845628at2"/>
<dbReference type="HOGENOM" id="CLU_1052588_0_0_3"/>
<protein>
    <submittedName>
        <fullName evidence="1">Uncharacterized protein</fullName>
    </submittedName>
</protein>
<dbReference type="RefSeq" id="WP_015110101.1">
    <property type="nucleotide sequence ID" value="NC_019675.1"/>
</dbReference>
<organism evidence="1 2">
    <name type="scientific">Cyanobium gracile (strain ATCC 27147 / PCC 6307)</name>
    <dbReference type="NCBI Taxonomy" id="292564"/>
    <lineage>
        <taxon>Bacteria</taxon>
        <taxon>Bacillati</taxon>
        <taxon>Cyanobacteriota</taxon>
        <taxon>Cyanophyceae</taxon>
        <taxon>Synechococcales</taxon>
        <taxon>Prochlorococcaceae</taxon>
        <taxon>Cyanobium</taxon>
    </lineage>
</organism>
<evidence type="ECO:0000313" key="1">
    <source>
        <dbReference type="EMBL" id="AFY29663.1"/>
    </source>
</evidence>
<dbReference type="AlphaFoldDB" id="K9P9M0"/>
<proteinExistence type="predicted"/>
<dbReference type="Proteomes" id="UP000010388">
    <property type="component" value="Chromosome"/>
</dbReference>
<evidence type="ECO:0000313" key="2">
    <source>
        <dbReference type="Proteomes" id="UP000010388"/>
    </source>
</evidence>
<gene>
    <name evidence="1" type="ordered locus">Cyagr_2559</name>
</gene>
<accession>K9P9M0</accession>
<dbReference type="STRING" id="292564.Cyagr_2559"/>
<dbReference type="EMBL" id="CP003495">
    <property type="protein sequence ID" value="AFY29663.1"/>
    <property type="molecule type" value="Genomic_DNA"/>
</dbReference>
<sequence length="264" mass="27143">MSPLPPAQLLLGPLLTAELVLGGSPARAIGTTFTFDLGRSTASPAAPLASPSKAFTATANGQTLQLVFQNALLPNGNAKPVSATDEGLCLYKAGGAGLGGIGRTNCGRANPGNGNGARNQNAIELFFDQQVELLSYSYGSLRVGRGNPLLTWGAPTSPVVSTETLFDKQVDTSYAFSNPFIIRANQIITITGTGGGRGSSTMEALLSHLVVRALPGEPPAAASVPGPLPLFGAMAAFGWSRRLRSRLSSTAPVARRRAPDGSQA</sequence>
<dbReference type="KEGG" id="cgc:Cyagr_2559"/>
<reference evidence="2" key="1">
    <citation type="journal article" date="2013" name="Proc. Natl. Acad. Sci. U.S.A.">
        <title>Improving the coverage of the cyanobacterial phylum using diversity-driven genome sequencing.</title>
        <authorList>
            <person name="Shih P.M."/>
            <person name="Wu D."/>
            <person name="Latifi A."/>
            <person name="Axen S.D."/>
            <person name="Fewer D.P."/>
            <person name="Talla E."/>
            <person name="Calteau A."/>
            <person name="Cai F."/>
            <person name="Tandeau de Marsac N."/>
            <person name="Rippka R."/>
            <person name="Herdman M."/>
            <person name="Sivonen K."/>
            <person name="Coursin T."/>
            <person name="Laurent T."/>
            <person name="Goodwin L."/>
            <person name="Nolan M."/>
            <person name="Davenport K.W."/>
            <person name="Han C.S."/>
            <person name="Rubin E.M."/>
            <person name="Eisen J.A."/>
            <person name="Woyke T."/>
            <person name="Gugger M."/>
            <person name="Kerfeld C.A."/>
        </authorList>
    </citation>
    <scope>NUCLEOTIDE SEQUENCE [LARGE SCALE GENOMIC DNA]</scope>
    <source>
        <strain evidence="2">ATCC 27147 / PCC 6307</strain>
    </source>
</reference>
<dbReference type="eggNOG" id="ENOG50321JV">
    <property type="taxonomic scope" value="Bacteria"/>
</dbReference>